<evidence type="ECO:0000313" key="3">
    <source>
        <dbReference type="EMBL" id="KTB66465.1"/>
    </source>
</evidence>
<accession>A0A0W0I0Q2</accession>
<dbReference type="Pfam" id="PF03321">
    <property type="entry name" value="GH3"/>
    <property type="match status" value="1"/>
</dbReference>
<sequence length="551" mass="62150">MGKMDSWIGHWERRVPTFKAECAQAQANYLERLAKPLRAQEHVLEDIISVCQKSLFWKENGFQVSHCNGRITRTNIPVMTYEGFREILVREGQQKGGILSCSPVVRWLKTSGTTGQSKRIPYTLHWIRQYRVPAIQAMWGFFGHDYPALHANPWATLDTQTVRDPSNEYVEGLPYQAISNRHPQIGSGDWNPPWYEAPWFTPTQDASHEQKMYARLLWTLGEDVRLLTAINPSTLLSLHHSLLENRERLLRDLHDGAHTGSLLRAADPAAARRLETVLAADGVSLTDVWPGLERFSCWTAASAKLYKPQLERIMGQAKVLPFMSCGTEGVVTLPVDADQDSQPLAVDQAFFEFIPVSVDMDALVRDQAQPETVALDQLKEGDEYHLVMWQGNGMVRMYTGDIYRVHGYYRGVPRISFSRRNGVMHSFTGEKITETQLHEAVQMCGIPNAGLYLCAPVWHETPYYAVAIEAGGASCGESQTLSQLLDGHLQAINIEYESKRSSKRLGQIKVITVPGNAISMAIEREKAARKTLQIKYKPFQPDLSLLGIQQF</sequence>
<dbReference type="InterPro" id="IPR055378">
    <property type="entry name" value="GH3_C"/>
</dbReference>
<feature type="domain" description="GH3 C-terminal" evidence="2">
    <location>
        <begin position="437"/>
        <end position="515"/>
    </location>
</feature>
<gene>
    <name evidence="3" type="ORF">AO063_15590</name>
</gene>
<organism evidence="3 4">
    <name type="scientific">Pseudomonas fluorescens ICMP 11288</name>
    <dbReference type="NCBI Taxonomy" id="1198309"/>
    <lineage>
        <taxon>Bacteria</taxon>
        <taxon>Pseudomonadati</taxon>
        <taxon>Pseudomonadota</taxon>
        <taxon>Gammaproteobacteria</taxon>
        <taxon>Pseudomonadales</taxon>
        <taxon>Pseudomonadaceae</taxon>
        <taxon>Pseudomonas</taxon>
    </lineage>
</organism>
<dbReference type="EMBL" id="LKEF01000014">
    <property type="protein sequence ID" value="KTB66465.1"/>
    <property type="molecule type" value="Genomic_DNA"/>
</dbReference>
<dbReference type="GO" id="GO:0016881">
    <property type="term" value="F:acid-amino acid ligase activity"/>
    <property type="evidence" value="ECO:0007669"/>
    <property type="project" value="TreeGrafter"/>
</dbReference>
<dbReference type="Proteomes" id="UP000054197">
    <property type="component" value="Unassembled WGS sequence"/>
</dbReference>
<dbReference type="GO" id="GO:0005737">
    <property type="term" value="C:cytoplasm"/>
    <property type="evidence" value="ECO:0007669"/>
    <property type="project" value="TreeGrafter"/>
</dbReference>
<dbReference type="Pfam" id="PF23572">
    <property type="entry name" value="GH3_C"/>
    <property type="match status" value="1"/>
</dbReference>
<dbReference type="PANTHER" id="PTHR31901:SF9">
    <property type="entry name" value="GH3 DOMAIN-CONTAINING PROTEIN"/>
    <property type="match status" value="1"/>
</dbReference>
<dbReference type="AlphaFoldDB" id="A0A0W0I0Q2"/>
<proteinExistence type="predicted"/>
<reference evidence="3 4" key="1">
    <citation type="submission" date="2015-09" db="EMBL/GenBank/DDBJ databases">
        <title>Genome sequence of ICMP 11288.</title>
        <authorList>
            <person name="Visnovsky S."/>
            <person name="Lu A."/>
            <person name="Panda P."/>
            <person name="Pitman A."/>
        </authorList>
    </citation>
    <scope>NUCLEOTIDE SEQUENCE [LARGE SCALE GENOMIC DNA]</scope>
    <source>
        <strain evidence="3 4">ICMP 11288</strain>
    </source>
</reference>
<dbReference type="RefSeq" id="WP_058419935.1">
    <property type="nucleotide sequence ID" value="NZ_LKEF01000014.1"/>
</dbReference>
<evidence type="ECO:0000313" key="4">
    <source>
        <dbReference type="Proteomes" id="UP000054197"/>
    </source>
</evidence>
<protein>
    <submittedName>
        <fullName evidence="3">Autotransporter</fullName>
    </submittedName>
</protein>
<name>A0A0W0I0Q2_PSEFL</name>
<feature type="domain" description="GH3 middle" evidence="1">
    <location>
        <begin position="344"/>
        <end position="420"/>
    </location>
</feature>
<evidence type="ECO:0000259" key="1">
    <source>
        <dbReference type="Pfam" id="PF23571"/>
    </source>
</evidence>
<dbReference type="InterPro" id="IPR055377">
    <property type="entry name" value="GH3_M"/>
</dbReference>
<evidence type="ECO:0000259" key="2">
    <source>
        <dbReference type="Pfam" id="PF23572"/>
    </source>
</evidence>
<dbReference type="PANTHER" id="PTHR31901">
    <property type="entry name" value="GH3 DOMAIN-CONTAINING PROTEIN"/>
    <property type="match status" value="1"/>
</dbReference>
<dbReference type="InterPro" id="IPR004993">
    <property type="entry name" value="GH3"/>
</dbReference>
<comment type="caution">
    <text evidence="3">The sequence shown here is derived from an EMBL/GenBank/DDBJ whole genome shotgun (WGS) entry which is preliminary data.</text>
</comment>
<dbReference type="Pfam" id="PF23571">
    <property type="entry name" value="GH3_M"/>
    <property type="match status" value="1"/>
</dbReference>